<sequence length="333" mass="37205">MRFRLFGLLVILGLLLTACGGASQEKVVKKLDEQWGDSKGYELTATMEMKTGGEPRTYDVNVWHTKPDFYRVTVTEQNDNVTQMIVRNEEGVFVVTPALRKTYKFQSEWPKQNSQAYLIGALAEDLLQDKKAVMKEEDGAYVFETATRNADKTGLPLQKIVVDKNSMLPKTVSIMDETQEEKIVIKFKDIDLTVAHKKEEYAVEKFSENEENEVAAADMENKEFRTHYPTVEWDNTKLSGEKTVEEAGGERVILTYEGDKAYTLMQQPAAAGNSVLPVFAPGDLADLGFTIGAITDTSISWEKDGVSFFLASTKLTREEMMEVASSMTAGGVK</sequence>
<reference evidence="2 3" key="1">
    <citation type="submission" date="2014-02" db="EMBL/GenBank/DDBJ databases">
        <title>Draft genome sequence of Lysinibacillus odysseyi NBRC 100172.</title>
        <authorList>
            <person name="Zhang F."/>
            <person name="Wang G."/>
            <person name="Zhang L."/>
        </authorList>
    </citation>
    <scope>NUCLEOTIDE SEQUENCE [LARGE SCALE GENOMIC DNA]</scope>
    <source>
        <strain evidence="2 3">NBRC 100172</strain>
    </source>
</reference>
<dbReference type="PANTHER" id="PTHR37507:SF2">
    <property type="entry name" value="SPORULATION PROTEIN YDCC"/>
    <property type="match status" value="1"/>
</dbReference>
<evidence type="ECO:0000313" key="2">
    <source>
        <dbReference type="EMBL" id="KGR86065.1"/>
    </source>
</evidence>
<dbReference type="PANTHER" id="PTHR37507">
    <property type="entry name" value="SPORULATION PROTEIN YDCC"/>
    <property type="match status" value="1"/>
</dbReference>
<dbReference type="OrthoDB" id="9785380at2"/>
<feature type="chain" id="PRO_5038727871" evidence="1">
    <location>
        <begin position="23"/>
        <end position="333"/>
    </location>
</feature>
<dbReference type="AlphaFoldDB" id="A0A0A3IRF9"/>
<dbReference type="STRING" id="1220589.CD32_06600"/>
<dbReference type="Proteomes" id="UP000030437">
    <property type="component" value="Unassembled WGS sequence"/>
</dbReference>
<accession>A0A0A3IRF9</accession>
<comment type="caution">
    <text evidence="2">The sequence shown here is derived from an EMBL/GenBank/DDBJ whole genome shotgun (WGS) entry which is preliminary data.</text>
</comment>
<proteinExistence type="predicted"/>
<dbReference type="RefSeq" id="WP_036152606.1">
    <property type="nucleotide sequence ID" value="NZ_AVCX01000009.1"/>
</dbReference>
<gene>
    <name evidence="2" type="ORF">CD32_06600</name>
</gene>
<dbReference type="InterPro" id="IPR052944">
    <property type="entry name" value="Sporulation_related"/>
</dbReference>
<evidence type="ECO:0000256" key="1">
    <source>
        <dbReference type="SAM" id="SignalP"/>
    </source>
</evidence>
<dbReference type="eggNOG" id="COG2834">
    <property type="taxonomic scope" value="Bacteria"/>
</dbReference>
<dbReference type="Gene3D" id="2.50.20.10">
    <property type="entry name" value="Lipoprotein localisation LolA/LolB/LppX"/>
    <property type="match status" value="1"/>
</dbReference>
<keyword evidence="1" id="KW-0732">Signal</keyword>
<evidence type="ECO:0000313" key="3">
    <source>
        <dbReference type="Proteomes" id="UP000030437"/>
    </source>
</evidence>
<protein>
    <submittedName>
        <fullName evidence="2">Sporulation protein</fullName>
    </submittedName>
</protein>
<dbReference type="PROSITE" id="PS51257">
    <property type="entry name" value="PROKAR_LIPOPROTEIN"/>
    <property type="match status" value="1"/>
</dbReference>
<name>A0A0A3IRF9_9BACI</name>
<feature type="signal peptide" evidence="1">
    <location>
        <begin position="1"/>
        <end position="22"/>
    </location>
</feature>
<dbReference type="SUPFAM" id="SSF89392">
    <property type="entry name" value="Prokaryotic lipoproteins and lipoprotein localization factors"/>
    <property type="match status" value="1"/>
</dbReference>
<organism evidence="2 3">
    <name type="scientific">Lysinibacillus odysseyi 34hs-1 = NBRC 100172</name>
    <dbReference type="NCBI Taxonomy" id="1220589"/>
    <lineage>
        <taxon>Bacteria</taxon>
        <taxon>Bacillati</taxon>
        <taxon>Bacillota</taxon>
        <taxon>Bacilli</taxon>
        <taxon>Bacillales</taxon>
        <taxon>Bacillaceae</taxon>
        <taxon>Lysinibacillus</taxon>
    </lineage>
</organism>
<keyword evidence="3" id="KW-1185">Reference proteome</keyword>
<dbReference type="EMBL" id="JPVP01000052">
    <property type="protein sequence ID" value="KGR86065.1"/>
    <property type="molecule type" value="Genomic_DNA"/>
</dbReference>
<dbReference type="InterPro" id="IPR029046">
    <property type="entry name" value="LolA/LolB/LppX"/>
</dbReference>